<reference evidence="1" key="2">
    <citation type="journal article" date="2022" name="New Phytol.">
        <title>Evolutionary transition to the ectomycorrhizal habit in the genomes of a hyperdiverse lineage of mushroom-forming fungi.</title>
        <authorList>
            <person name="Looney B."/>
            <person name="Miyauchi S."/>
            <person name="Morin E."/>
            <person name="Drula E."/>
            <person name="Courty P.E."/>
            <person name="Kohler A."/>
            <person name="Kuo A."/>
            <person name="LaButti K."/>
            <person name="Pangilinan J."/>
            <person name="Lipzen A."/>
            <person name="Riley R."/>
            <person name="Andreopoulos W."/>
            <person name="He G."/>
            <person name="Johnson J."/>
            <person name="Nolan M."/>
            <person name="Tritt A."/>
            <person name="Barry K.W."/>
            <person name="Grigoriev I.V."/>
            <person name="Nagy L.G."/>
            <person name="Hibbett D."/>
            <person name="Henrissat B."/>
            <person name="Matheny P.B."/>
            <person name="Labbe J."/>
            <person name="Martin F.M."/>
        </authorList>
    </citation>
    <scope>NUCLEOTIDE SEQUENCE</scope>
    <source>
        <strain evidence="1">FP105234-sp</strain>
    </source>
</reference>
<reference evidence="1" key="1">
    <citation type="submission" date="2021-02" db="EMBL/GenBank/DDBJ databases">
        <authorList>
            <consortium name="DOE Joint Genome Institute"/>
            <person name="Ahrendt S."/>
            <person name="Looney B.P."/>
            <person name="Miyauchi S."/>
            <person name="Morin E."/>
            <person name="Drula E."/>
            <person name="Courty P.E."/>
            <person name="Chicoki N."/>
            <person name="Fauchery L."/>
            <person name="Kohler A."/>
            <person name="Kuo A."/>
            <person name="Labutti K."/>
            <person name="Pangilinan J."/>
            <person name="Lipzen A."/>
            <person name="Riley R."/>
            <person name="Andreopoulos W."/>
            <person name="He G."/>
            <person name="Johnson J."/>
            <person name="Barry K.W."/>
            <person name="Grigoriev I.V."/>
            <person name="Nagy L."/>
            <person name="Hibbett D."/>
            <person name="Henrissat B."/>
            <person name="Matheny P.B."/>
            <person name="Labbe J."/>
            <person name="Martin F."/>
        </authorList>
    </citation>
    <scope>NUCLEOTIDE SEQUENCE</scope>
    <source>
        <strain evidence="1">FP105234-sp</strain>
    </source>
</reference>
<organism evidence="1 2">
    <name type="scientific">Auriscalpium vulgare</name>
    <dbReference type="NCBI Taxonomy" id="40419"/>
    <lineage>
        <taxon>Eukaryota</taxon>
        <taxon>Fungi</taxon>
        <taxon>Dikarya</taxon>
        <taxon>Basidiomycota</taxon>
        <taxon>Agaricomycotina</taxon>
        <taxon>Agaricomycetes</taxon>
        <taxon>Russulales</taxon>
        <taxon>Auriscalpiaceae</taxon>
        <taxon>Auriscalpium</taxon>
    </lineage>
</organism>
<accession>A0ACB8RUH9</accession>
<dbReference type="Proteomes" id="UP000814033">
    <property type="component" value="Unassembled WGS sequence"/>
</dbReference>
<keyword evidence="2" id="KW-1185">Reference proteome</keyword>
<protein>
    <submittedName>
        <fullName evidence="1">Uncharacterized protein</fullName>
    </submittedName>
</protein>
<evidence type="ECO:0000313" key="2">
    <source>
        <dbReference type="Proteomes" id="UP000814033"/>
    </source>
</evidence>
<proteinExistence type="predicted"/>
<sequence length="1623" mass="177636">MSAHSDVEESSDVDERDAIDALNPLYWDLATAAIRAHADVLHHLVARAAALPPDSSRNLEHVAQSPGISGNAGDDDELMFGQEENKPSPGHDGSETAIMDVDDLLAFETDDAADSWKYRNPPAQPSSSPHTAVSPLKASLSSHFRTSSPVSSPRQGPVSLSPPSPSPDPLSLSMPATVLPQSSPSVTQDTPAEPPADIDADIIIDIPLPEEHVGRYSLRPRALRQKQPYAYDQAIYKHALKDNPDAIVKVTSDRVRRGSPLLESQEFGEEDPDDAPPAVRERRRHDKTKHPRPDASNRQIAAPPRQEQRNGKSAPSPDRLRWLPSAYLDSSSDSEVSGVGPFAGLHVPKSCSPDNRAHSWPMSSPPHQPAGENSPSTSQRDVQSSQNSEEDLRGLQEAEALSQRSDSELSQPASLEPNADDMPVSGDSHASRSPPIQAYPLHDDEAEESDDVISLSDGSAIEDNRVSIGAGRSRTLKPNNSFKPKPTSVKSRPRAQSNHRSKPKLTSTKLRSKAQSTIRHTRPTTHSTHPHRGMTDKNKTSTSTKRKGTDSYPVEHHETTSTHKRRRLDKRGRTHGLSTFETNNRVVSRLERRNAITIDMEDSELHNALAPARTRTPLSRHPSVASNALGGPAPAAPALVPVGYRPYRQQDLRTYLEPGRQGIQSDALPSLTTSAPVAQLSAPPPDKPLKRVTADLGVPFLPIGHAFGPDSYTGRGWLHELLRLVHGGRLEIPPPDCVLPSGRLEHTASVPDFIVFLQSASDYIFDSATSFRADEFVTFDATLHTICLLASWMAVTKSDDQYPLLWSSLLEVSGTLIARADTQINGSSQLDAPLFRLYWFALELVIRGSCRGKPVDEECGLVIEARMTAFVHRLIDFGMQKALEPALAGNVRIDTYSADACVAELWICLINLTHSPPDDPPSPAALRLPTIWGPVQQVLTAHGASHHDLQASEDTWHIIFGICALSQFSAHGYSTSTLRAPAAWDLVCFALDRIRLDGDLEGDKKLARKVVRLRDTYVRLIVYRCYLLVQRWHWRLGDGAAPMFNRIVVVFRTRKFADLARERPGFLAFLKEREAGALASDGAGDSAFTLFLKLVVASAEAIKIPGADTGDASEYAKKVKKLLTAMPVTSVQFSNVEFPEKHELSMLYNRFSAVAVAIHVHPSPSNFRQRLSTARHFLDFASAAGVPREIYIEGFTHLALQALHLRLPLNELLDWSAEMADILVAEHDGTAADVERRGAVEQRRARAKEGTKLLLNSYAKWVRASMAGPDGVAAACPRPELLQRGCVARLLSAPTDLLNSPSVADAVQNALRVFLDALLDALPAPAGAQIESQDDYGQPELDWDDPELLRALGSDAGPSPPPIDTPIQVLTQVVATTVAPVLYRLVSQYSGDTVAGSERHRAAMERWVDCWVTAAHICVRGGKQDWSMYFYVATYSWGRIGDTAWRRRVAVKFMLALLELDPSSYKEYEDQHLHVWLEALVAADLASAARYLGTLLARTADTGPPPLLSGLPEEVLDGLLDVGASDRLLQTLRRSAFEAVCRNFNVVLAQSRRADPGTAASQLALLPRMLAALGENLEALRSEAKPTALETYTTFAEHAVKTVRSYPSLAAYPTIAIALRWFD</sequence>
<name>A0ACB8RUH9_9AGAM</name>
<evidence type="ECO:0000313" key="1">
    <source>
        <dbReference type="EMBL" id="KAI0047251.1"/>
    </source>
</evidence>
<dbReference type="EMBL" id="MU275908">
    <property type="protein sequence ID" value="KAI0047251.1"/>
    <property type="molecule type" value="Genomic_DNA"/>
</dbReference>
<gene>
    <name evidence="1" type="ORF">FA95DRAFT_1679233</name>
</gene>
<comment type="caution">
    <text evidence="1">The sequence shown here is derived from an EMBL/GenBank/DDBJ whole genome shotgun (WGS) entry which is preliminary data.</text>
</comment>